<dbReference type="PANTHER" id="PTHR11079">
    <property type="entry name" value="CYTOSINE DEAMINASE FAMILY MEMBER"/>
    <property type="match status" value="1"/>
</dbReference>
<dbReference type="PANTHER" id="PTHR11079:SF149">
    <property type="entry name" value="TRNA-SPECIFIC ADENOSINE DEAMINASE 2"/>
    <property type="match status" value="1"/>
</dbReference>
<dbReference type="VEuPathDB" id="MicrosporidiaDB:EROM_092000"/>
<dbReference type="PROSITE" id="PS51747">
    <property type="entry name" value="CYT_DCMP_DEAMINASES_2"/>
    <property type="match status" value="1"/>
</dbReference>
<name>I7APM2_ENCRO</name>
<dbReference type="GeneID" id="20564424"/>
<dbReference type="KEGG" id="ero:EROM_092000"/>
<dbReference type="AlphaFoldDB" id="I7APM2"/>
<reference evidence="3" key="1">
    <citation type="journal article" date="2012" name="Proc. Natl. Acad. Sci. U.S.A.">
        <title>Gain and loss of multiple functionally related, horizontally transferred genes in the reduced genomes of two microsporidian parasites.</title>
        <authorList>
            <person name="Pombert J.-F."/>
            <person name="Selman M."/>
            <person name="Burki F."/>
            <person name="Bardell F.T."/>
            <person name="Farinelli L."/>
            <person name="Solter L.F."/>
            <person name="Whitman D.W."/>
            <person name="Weiss L.M."/>
            <person name="Corradi N."/>
            <person name="Keeling P.J."/>
        </authorList>
    </citation>
    <scope>NUCLEOTIDE SEQUENCE [LARGE SCALE GENOMIC DNA]</scope>
    <source>
        <strain evidence="3">SJ-2008</strain>
    </source>
</reference>
<evidence type="ECO:0000259" key="2">
    <source>
        <dbReference type="PROSITE" id="PS51747"/>
    </source>
</evidence>
<evidence type="ECO:0000313" key="3">
    <source>
        <dbReference type="EMBL" id="AFN83814.1"/>
    </source>
</evidence>
<evidence type="ECO:0000256" key="1">
    <source>
        <dbReference type="ARBA" id="ARBA00022801"/>
    </source>
</evidence>
<dbReference type="Pfam" id="PF00383">
    <property type="entry name" value="dCMP_cyt_deam_1"/>
    <property type="match status" value="1"/>
</dbReference>
<dbReference type="OrthoDB" id="1701769at2759"/>
<dbReference type="InterPro" id="IPR016193">
    <property type="entry name" value="Cytidine_deaminase-like"/>
</dbReference>
<accession>I7APM2</accession>
<keyword evidence="4" id="KW-1185">Reference proteome</keyword>
<dbReference type="GO" id="GO:0052717">
    <property type="term" value="F:tRNA-specific adenosine-34 deaminase activity"/>
    <property type="evidence" value="ECO:0007669"/>
    <property type="project" value="TreeGrafter"/>
</dbReference>
<sequence>MGLVITAYSMPHSFFMDIAFAEAAKAFDRLEVPVGCVVVKNGTIVSMSHNMTNANKSPLEHAEIISVRNVDCSNSIFYVTCEPCIMCMGILGRLENVEVYYGCKNEIFGSETICGIGIKSVYLPDNRCFEILRKFYARENTFAPDEKRKSKRHD</sequence>
<dbReference type="HOGENOM" id="CLU_025810_8_2_1"/>
<dbReference type="EMBL" id="CP003528">
    <property type="protein sequence ID" value="AFN83814.1"/>
    <property type="molecule type" value="Genomic_DNA"/>
</dbReference>
<dbReference type="GO" id="GO:0002100">
    <property type="term" value="P:tRNA wobble adenosine to inosine editing"/>
    <property type="evidence" value="ECO:0007669"/>
    <property type="project" value="TreeGrafter"/>
</dbReference>
<dbReference type="Gene3D" id="3.40.140.10">
    <property type="entry name" value="Cytidine Deaminase, domain 2"/>
    <property type="match status" value="1"/>
</dbReference>
<feature type="domain" description="CMP/dCMP-type deaminase" evidence="2">
    <location>
        <begin position="10"/>
        <end position="113"/>
    </location>
</feature>
<evidence type="ECO:0000313" key="4">
    <source>
        <dbReference type="Proteomes" id="UP000010094"/>
    </source>
</evidence>
<dbReference type="SUPFAM" id="SSF53927">
    <property type="entry name" value="Cytidine deaminase-like"/>
    <property type="match status" value="1"/>
</dbReference>
<organism evidence="3 4">
    <name type="scientific">Encephalitozoon romaleae (strain SJ-2008)</name>
    <name type="common">Microsporidian parasite</name>
    <dbReference type="NCBI Taxonomy" id="1178016"/>
    <lineage>
        <taxon>Eukaryota</taxon>
        <taxon>Fungi</taxon>
        <taxon>Fungi incertae sedis</taxon>
        <taxon>Microsporidia</taxon>
        <taxon>Unikaryonidae</taxon>
        <taxon>Encephalitozoon</taxon>
    </lineage>
</organism>
<dbReference type="CDD" id="cd01285">
    <property type="entry name" value="nucleoside_deaminase"/>
    <property type="match status" value="1"/>
</dbReference>
<gene>
    <name evidence="3" type="ordered locus">EROM_092000</name>
</gene>
<proteinExistence type="predicted"/>
<keyword evidence="1" id="KW-0378">Hydrolase</keyword>
<dbReference type="Proteomes" id="UP000010094">
    <property type="component" value="Chromosome IXc"/>
</dbReference>
<dbReference type="RefSeq" id="XP_009265311.1">
    <property type="nucleotide sequence ID" value="XM_009267036.1"/>
</dbReference>
<dbReference type="InterPro" id="IPR002125">
    <property type="entry name" value="CMP_dCMP_dom"/>
</dbReference>
<protein>
    <submittedName>
        <fullName evidence="3">Deoxycytidylate deaminase</fullName>
    </submittedName>
</protein>